<organism evidence="4 5">
    <name type="scientific">Fictibacillus phosphorivorans</name>
    <dbReference type="NCBI Taxonomy" id="1221500"/>
    <lineage>
        <taxon>Bacteria</taxon>
        <taxon>Bacillati</taxon>
        <taxon>Bacillota</taxon>
        <taxon>Bacilli</taxon>
        <taxon>Bacillales</taxon>
        <taxon>Fictibacillaceae</taxon>
        <taxon>Fictibacillus</taxon>
    </lineage>
</organism>
<evidence type="ECO:0000259" key="1">
    <source>
        <dbReference type="Pfam" id="PF07833"/>
    </source>
</evidence>
<evidence type="ECO:0000313" key="5">
    <source>
        <dbReference type="Proteomes" id="UP000076623"/>
    </source>
</evidence>
<dbReference type="Pfam" id="PF08239">
    <property type="entry name" value="SH3_3"/>
    <property type="match status" value="1"/>
</dbReference>
<dbReference type="InterPro" id="IPR036582">
    <property type="entry name" value="Mao_N_sf"/>
</dbReference>
<evidence type="ECO:0000259" key="2">
    <source>
        <dbReference type="Pfam" id="PF08239"/>
    </source>
</evidence>
<accession>A0A161IJN6</accession>
<evidence type="ECO:0008006" key="6">
    <source>
        <dbReference type="Google" id="ProtNLM"/>
    </source>
</evidence>
<proteinExistence type="predicted"/>
<dbReference type="InterPro" id="IPR003646">
    <property type="entry name" value="SH3-like_bac-type"/>
</dbReference>
<keyword evidence="5" id="KW-1185">Reference proteome</keyword>
<dbReference type="GO" id="GO:0030435">
    <property type="term" value="P:sporulation resulting in formation of a cellular spore"/>
    <property type="evidence" value="ECO:0007669"/>
    <property type="project" value="InterPro"/>
</dbReference>
<dbReference type="InterPro" id="IPR013693">
    <property type="entry name" value="SpoIID/LytB_N"/>
</dbReference>
<evidence type="ECO:0000259" key="3">
    <source>
        <dbReference type="Pfam" id="PF08486"/>
    </source>
</evidence>
<evidence type="ECO:0000313" key="4">
    <source>
        <dbReference type="EMBL" id="ANC78809.1"/>
    </source>
</evidence>
<dbReference type="KEGG" id="fpn:ABE65_019205"/>
<feature type="domain" description="Sporulation stage II protein D amidase enhancer LytB N-terminal" evidence="3">
    <location>
        <begin position="129"/>
        <end position="211"/>
    </location>
</feature>
<reference evidence="4 5" key="1">
    <citation type="submission" date="2016-04" db="EMBL/GenBank/DDBJ databases">
        <title>Complete genome sequence of Fictibacillus phosphorivorans G25-29, a strain toxic to nematodes.</title>
        <authorList>
            <person name="Zheng Z."/>
        </authorList>
    </citation>
    <scope>NUCLEOTIDE SEQUENCE [LARGE SCALE GENOMIC DNA]</scope>
    <source>
        <strain evidence="4 5">G25-29</strain>
    </source>
</reference>
<sequence>MRKGIVLFVVALLLFSVLPVKNKVADAAESEVNVSLIHEVDQLSALDFSLKGTFKEVTSGRSLVAGKTYTVKVENEQIGLYDGSTLMIRQTELSLKPAGISPSHLTTLNGKVKRSYMGTMNFKVEGEYVRPVNSIPVEEYIQGVLPGELYQSYHIHTMRSQAIVARTYLHYWVGRKPVTDTVSFQRYVGYSMDYHNFIKAAIETKGKVLSYNGKIIDGVYSSSNGGHSETNTGAWPSGTVDFPYFPAKPDPYDVKSTDSETIYKTQFSLTGLDVNNTEAWWSKEEKNPVFASQLKRMFLSNDYKNAKVIDVNSFTISDELTKGKRIKSANVAFTYVMRDANGKVIIDDKGTVKKFNKQLTLTGSQFKYALQVNSTLVTSFIPTTVDYQVSVVGNGHGVGMSQTGANVMAKQGKGFREILAFYYPGTVITNDKTTTIPTTALQMTGLVNYEGTKIRKSASITSAELGKTKLNQKIIILGKSGEWFKVKAGTITGYMNEHYITLGQTISYKDGITPITSGQILNLGSPIVSKNNTLYVPMPGLATRYKMKLNSTSSNFTVVDGSRKVVASHLSKYATVNGKKILLTAKPEKYYNKVYVPLTFLKQTGLVPSYYDEKAEQVLWLNK</sequence>
<dbReference type="InterPro" id="IPR013486">
    <property type="entry name" value="SpoIID/LytB"/>
</dbReference>
<dbReference type="NCBIfam" id="TIGR02669">
    <property type="entry name" value="SpoIID_LytB"/>
    <property type="match status" value="1"/>
</dbReference>
<name>A0A161IJN6_9BACL</name>
<dbReference type="AlphaFoldDB" id="A0A161IJN6"/>
<dbReference type="Gene3D" id="2.30.30.40">
    <property type="entry name" value="SH3 Domains"/>
    <property type="match status" value="1"/>
</dbReference>
<dbReference type="EMBL" id="CP015378">
    <property type="protein sequence ID" value="ANC78809.1"/>
    <property type="molecule type" value="Genomic_DNA"/>
</dbReference>
<gene>
    <name evidence="4" type="ORF">ABE65_019205</name>
</gene>
<feature type="domain" description="Copper amine oxidase-like N-terminal" evidence="1">
    <location>
        <begin position="525"/>
        <end position="618"/>
    </location>
</feature>
<feature type="domain" description="SH3b" evidence="2">
    <location>
        <begin position="451"/>
        <end position="500"/>
    </location>
</feature>
<dbReference type="InterPro" id="IPR012854">
    <property type="entry name" value="Cu_amine_oxidase-like_N"/>
</dbReference>
<protein>
    <recommendedName>
        <fullName evidence="6">SpoIID/LytB domain-containing protein</fullName>
    </recommendedName>
</protein>
<dbReference type="Pfam" id="PF08486">
    <property type="entry name" value="SpoIID"/>
    <property type="match status" value="1"/>
</dbReference>
<dbReference type="Pfam" id="PF07833">
    <property type="entry name" value="Cu_amine_oxidN1"/>
    <property type="match status" value="1"/>
</dbReference>
<dbReference type="RefSeq" id="WP_066398547.1">
    <property type="nucleotide sequence ID" value="NZ_CP015378.1"/>
</dbReference>
<dbReference type="Gene3D" id="3.30.457.10">
    <property type="entry name" value="Copper amine oxidase-like, N-terminal domain"/>
    <property type="match status" value="1"/>
</dbReference>
<dbReference type="Proteomes" id="UP000076623">
    <property type="component" value="Chromosome"/>
</dbReference>
<dbReference type="SUPFAM" id="SSF55383">
    <property type="entry name" value="Copper amine oxidase, domain N"/>
    <property type="match status" value="1"/>
</dbReference>
<dbReference type="STRING" id="1221500.ABE65_019205"/>